<feature type="region of interest" description="Disordered" evidence="2">
    <location>
        <begin position="182"/>
        <end position="217"/>
    </location>
</feature>
<dbReference type="EMBL" id="SNRW01016363">
    <property type="protein sequence ID" value="KAA6369447.1"/>
    <property type="molecule type" value="Genomic_DNA"/>
</dbReference>
<evidence type="ECO:0000313" key="3">
    <source>
        <dbReference type="EMBL" id="KAA6369447.1"/>
    </source>
</evidence>
<proteinExistence type="predicted"/>
<dbReference type="Gene3D" id="6.10.140.1230">
    <property type="match status" value="1"/>
</dbReference>
<name>A0A5J4UGC7_9EUKA</name>
<dbReference type="GO" id="GO:0007034">
    <property type="term" value="P:vacuolar transport"/>
    <property type="evidence" value="ECO:0007669"/>
    <property type="project" value="InterPro"/>
</dbReference>
<feature type="compositionally biased region" description="Polar residues" evidence="2">
    <location>
        <begin position="192"/>
        <end position="205"/>
    </location>
</feature>
<organism evidence="3 4">
    <name type="scientific">Streblomastix strix</name>
    <dbReference type="NCBI Taxonomy" id="222440"/>
    <lineage>
        <taxon>Eukaryota</taxon>
        <taxon>Metamonada</taxon>
        <taxon>Preaxostyla</taxon>
        <taxon>Oxymonadida</taxon>
        <taxon>Streblomastigidae</taxon>
        <taxon>Streblomastix</taxon>
    </lineage>
</organism>
<feature type="coiled-coil region" evidence="1">
    <location>
        <begin position="18"/>
        <end position="56"/>
    </location>
</feature>
<keyword evidence="1" id="KW-0175">Coiled coil</keyword>
<dbReference type="OrthoDB" id="10252926at2759"/>
<comment type="caution">
    <text evidence="3">The sequence shown here is derived from an EMBL/GenBank/DDBJ whole genome shotgun (WGS) entry which is preliminary data.</text>
</comment>
<evidence type="ECO:0000313" key="4">
    <source>
        <dbReference type="Proteomes" id="UP000324800"/>
    </source>
</evidence>
<dbReference type="InterPro" id="IPR005024">
    <property type="entry name" value="Snf7_fam"/>
</dbReference>
<protein>
    <submittedName>
        <fullName evidence="3">Putative SNF7 family protein</fullName>
    </submittedName>
</protein>
<reference evidence="3 4" key="1">
    <citation type="submission" date="2019-03" db="EMBL/GenBank/DDBJ databases">
        <title>Single cell metagenomics reveals metabolic interactions within the superorganism composed of flagellate Streblomastix strix and complex community of Bacteroidetes bacteria on its surface.</title>
        <authorList>
            <person name="Treitli S.C."/>
            <person name="Kolisko M."/>
            <person name="Husnik F."/>
            <person name="Keeling P."/>
            <person name="Hampl V."/>
        </authorList>
    </citation>
    <scope>NUCLEOTIDE SEQUENCE [LARGE SCALE GENOMIC DNA]</scope>
    <source>
        <strain evidence="3">ST1C</strain>
    </source>
</reference>
<dbReference type="Pfam" id="PF03357">
    <property type="entry name" value="Snf7"/>
    <property type="match status" value="1"/>
</dbReference>
<gene>
    <name evidence="3" type="ORF">EZS28_035027</name>
</gene>
<dbReference type="PANTHER" id="PTHR10476">
    <property type="entry name" value="CHARGED MULTIVESICULAR BODY PROTEIN"/>
    <property type="match status" value="1"/>
</dbReference>
<accession>A0A5J4UGC7</accession>
<dbReference type="AlphaFoldDB" id="A0A5J4UGC7"/>
<dbReference type="Proteomes" id="UP000324800">
    <property type="component" value="Unassembled WGS sequence"/>
</dbReference>
<evidence type="ECO:0000256" key="1">
    <source>
        <dbReference type="SAM" id="Coils"/>
    </source>
</evidence>
<evidence type="ECO:0000256" key="2">
    <source>
        <dbReference type="SAM" id="MobiDB-lite"/>
    </source>
</evidence>
<sequence length="229" mass="25997">MGLFGDDSDKKVNIQQQIRQNKNTIDRTIREIDNAIQQMQIEEKKQKAEVRKALKDQQPTSAKILAKNIVRVRNSITRMHQMRSNMVGLQLRVVTVGSAQQMLECMKGVGAVLKNMNQNMKVQDSNQIMQDFMKENDIIGMNMEIIDQEFANMFPDEGEDDSDEIVNQIIAEIQIEDQQKAAPIPGRITPPNAGQITPPNAQANQLPFVPDSGNVDKDLEERLNQLRRT</sequence>